<protein>
    <submittedName>
        <fullName evidence="2">Uncharacterized protein</fullName>
    </submittedName>
</protein>
<dbReference type="AlphaFoldDB" id="A0AA88TDU3"/>
<gene>
    <name evidence="2" type="ORF">Q8A67_020250</name>
</gene>
<evidence type="ECO:0000313" key="2">
    <source>
        <dbReference type="EMBL" id="KAK2876154.1"/>
    </source>
</evidence>
<proteinExistence type="predicted"/>
<name>A0AA88TDU3_9TELE</name>
<sequence length="66" mass="7544">MAFDIPVFYTRRLSNRSIRPWVQPLPPPTNEKENIFLLKLTNIGGGSISSRKKQTKPGKGKECKSW</sequence>
<keyword evidence="3" id="KW-1185">Reference proteome</keyword>
<dbReference type="EMBL" id="JAUYZG010000020">
    <property type="protein sequence ID" value="KAK2876154.1"/>
    <property type="molecule type" value="Genomic_DNA"/>
</dbReference>
<accession>A0AA88TDU3</accession>
<dbReference type="Proteomes" id="UP001187343">
    <property type="component" value="Unassembled WGS sequence"/>
</dbReference>
<reference evidence="2" key="1">
    <citation type="submission" date="2023-08" db="EMBL/GenBank/DDBJ databases">
        <title>Chromosome-level Genome Assembly of mud carp (Cirrhinus molitorella).</title>
        <authorList>
            <person name="Liu H."/>
        </authorList>
    </citation>
    <scope>NUCLEOTIDE SEQUENCE</scope>
    <source>
        <strain evidence="2">Prfri</strain>
        <tissue evidence="2">Muscle</tissue>
    </source>
</reference>
<feature type="region of interest" description="Disordered" evidence="1">
    <location>
        <begin position="45"/>
        <end position="66"/>
    </location>
</feature>
<evidence type="ECO:0000313" key="3">
    <source>
        <dbReference type="Proteomes" id="UP001187343"/>
    </source>
</evidence>
<evidence type="ECO:0000256" key="1">
    <source>
        <dbReference type="SAM" id="MobiDB-lite"/>
    </source>
</evidence>
<organism evidence="2 3">
    <name type="scientific">Cirrhinus molitorella</name>
    <name type="common">mud carp</name>
    <dbReference type="NCBI Taxonomy" id="172907"/>
    <lineage>
        <taxon>Eukaryota</taxon>
        <taxon>Metazoa</taxon>
        <taxon>Chordata</taxon>
        <taxon>Craniata</taxon>
        <taxon>Vertebrata</taxon>
        <taxon>Euteleostomi</taxon>
        <taxon>Actinopterygii</taxon>
        <taxon>Neopterygii</taxon>
        <taxon>Teleostei</taxon>
        <taxon>Ostariophysi</taxon>
        <taxon>Cypriniformes</taxon>
        <taxon>Cyprinidae</taxon>
        <taxon>Labeoninae</taxon>
        <taxon>Labeonini</taxon>
        <taxon>Cirrhinus</taxon>
    </lineage>
</organism>
<comment type="caution">
    <text evidence="2">The sequence shown here is derived from an EMBL/GenBank/DDBJ whole genome shotgun (WGS) entry which is preliminary data.</text>
</comment>